<keyword evidence="3" id="KW-1185">Reference proteome</keyword>
<evidence type="ECO:0000313" key="2">
    <source>
        <dbReference type="EMBL" id="EJF40952.1"/>
    </source>
</evidence>
<dbReference type="PATRIC" id="fig|1125718.3.peg.2071"/>
<reference evidence="2 3" key="1">
    <citation type="submission" date="2012-05" db="EMBL/GenBank/DDBJ databases">
        <authorList>
            <person name="Harkins D.M."/>
            <person name="Madupu R."/>
            <person name="Durkin A.S."/>
            <person name="Torralba M."/>
            <person name="Methe B."/>
            <person name="Sutton G.G."/>
            <person name="Nelson K.E."/>
        </authorList>
    </citation>
    <scope>NUCLEOTIDE SEQUENCE [LARGE SCALE GENOMIC DNA]</scope>
    <source>
        <strain evidence="2 3">F0489</strain>
    </source>
</reference>
<dbReference type="EMBL" id="AKFT01000166">
    <property type="protein sequence ID" value="EJF40952.1"/>
    <property type="molecule type" value="Genomic_DNA"/>
</dbReference>
<proteinExistence type="predicted"/>
<accession>J0N8T1</accession>
<organism evidence="2 3">
    <name type="scientific">Actinomyces massiliensis F0489</name>
    <dbReference type="NCBI Taxonomy" id="1125718"/>
    <lineage>
        <taxon>Bacteria</taxon>
        <taxon>Bacillati</taxon>
        <taxon>Actinomycetota</taxon>
        <taxon>Actinomycetes</taxon>
        <taxon>Actinomycetales</taxon>
        <taxon>Actinomycetaceae</taxon>
        <taxon>Actinomyces</taxon>
    </lineage>
</organism>
<gene>
    <name evidence="2" type="ORF">HMPREF1318_2989</name>
</gene>
<dbReference type="eggNOG" id="ENOG5033YI2">
    <property type="taxonomic scope" value="Bacteria"/>
</dbReference>
<comment type="caution">
    <text evidence="2">The sequence shown here is derived from an EMBL/GenBank/DDBJ whole genome shotgun (WGS) entry which is preliminary data.</text>
</comment>
<name>J0N8T1_9ACTO</name>
<dbReference type="AlphaFoldDB" id="J0N8T1"/>
<evidence type="ECO:0000313" key="3">
    <source>
        <dbReference type="Proteomes" id="UP000002941"/>
    </source>
</evidence>
<protein>
    <submittedName>
        <fullName evidence="2">Uncharacterized protein</fullName>
    </submittedName>
</protein>
<sequence>MTPFGIRPPGAPTSIRPPGSAQSAHSASGSSLFRRPGRAMPRPDHTTSAGEPAPTGIDQVLGTEPTPETPRRPTSRARPSKSLYKVPSKYSSKTLPTRRPPQRPERARGPLGSLDQGSVFFVVSVVAIIVVLVAAGALDDLQGDSTRTSAGGSRTTRAAAPHPAPTPRHTRSASPTPTASADSWKQAWSIDLGIGSDATISTYANDDYLVVYDWDKSNNQKSRLRGYSLTNGRPQELWSTSAGELKGLTSSVAVTDGSLIDPATGEVTEAPWGESHPVLVTDDLIITCSTSSVCAGWDSSGPVLTQRWGPVTLPGNHLPRFDRYGITGNTSTGYALARVRDTNARADSIAFVSLEDGGIGTTLPEEDGDKLFAPADDGWLQLGAAQGAQRPITALEPDGTEKETYTASQYAYALLLTDSGSGLPSLNQYRDALASGDVSWASLIFDCRPNTCELDQHAIPGTDNDTRSSPMNAGDVTAAVSERYLIMSYGSMSGRVRIIDREKKSVVPEGESLYGRRAHTVVARADLLIAVEDGGLAAYAPPG</sequence>
<evidence type="ECO:0000256" key="1">
    <source>
        <dbReference type="SAM" id="MobiDB-lite"/>
    </source>
</evidence>
<feature type="compositionally biased region" description="Low complexity" evidence="1">
    <location>
        <begin position="19"/>
        <end position="31"/>
    </location>
</feature>
<feature type="region of interest" description="Disordered" evidence="1">
    <location>
        <begin position="142"/>
        <end position="180"/>
    </location>
</feature>
<dbReference type="Proteomes" id="UP000002941">
    <property type="component" value="Unassembled WGS sequence"/>
</dbReference>
<feature type="compositionally biased region" description="Low complexity" evidence="1">
    <location>
        <begin position="145"/>
        <end position="161"/>
    </location>
</feature>
<feature type="region of interest" description="Disordered" evidence="1">
    <location>
        <begin position="1"/>
        <end position="113"/>
    </location>
</feature>